<accession>A0ABS4AHD2</accession>
<dbReference type="CDD" id="cd02440">
    <property type="entry name" value="AdoMet_MTases"/>
    <property type="match status" value="1"/>
</dbReference>
<dbReference type="Pfam" id="PF13649">
    <property type="entry name" value="Methyltransf_25"/>
    <property type="match status" value="1"/>
</dbReference>
<organism evidence="4 5">
    <name type="scientific">Pararoseomonas baculiformis</name>
    <dbReference type="NCBI Taxonomy" id="2820812"/>
    <lineage>
        <taxon>Bacteria</taxon>
        <taxon>Pseudomonadati</taxon>
        <taxon>Pseudomonadota</taxon>
        <taxon>Alphaproteobacteria</taxon>
        <taxon>Acetobacterales</taxon>
        <taxon>Acetobacteraceae</taxon>
        <taxon>Pararoseomonas</taxon>
    </lineage>
</organism>
<feature type="domain" description="Methyltransferase" evidence="3">
    <location>
        <begin position="60"/>
        <end position="155"/>
    </location>
</feature>
<name>A0ABS4AHD2_9PROT</name>
<evidence type="ECO:0000259" key="3">
    <source>
        <dbReference type="Pfam" id="PF13649"/>
    </source>
</evidence>
<comment type="caution">
    <text evidence="4">The sequence shown here is derived from an EMBL/GenBank/DDBJ whole genome shotgun (WGS) entry which is preliminary data.</text>
</comment>
<dbReference type="Proteomes" id="UP000681594">
    <property type="component" value="Unassembled WGS sequence"/>
</dbReference>
<evidence type="ECO:0000256" key="1">
    <source>
        <dbReference type="ARBA" id="ARBA00022603"/>
    </source>
</evidence>
<gene>
    <name evidence="4" type="ORF">J8J14_16830</name>
</gene>
<keyword evidence="2" id="KW-0808">Transferase</keyword>
<evidence type="ECO:0000256" key="2">
    <source>
        <dbReference type="ARBA" id="ARBA00022679"/>
    </source>
</evidence>
<dbReference type="PANTHER" id="PTHR43861">
    <property type="entry name" value="TRANS-ACONITATE 2-METHYLTRANSFERASE-RELATED"/>
    <property type="match status" value="1"/>
</dbReference>
<reference evidence="4 5" key="1">
    <citation type="submission" date="2021-03" db="EMBL/GenBank/DDBJ databases">
        <authorList>
            <person name="So Y."/>
        </authorList>
    </citation>
    <scope>NUCLEOTIDE SEQUENCE [LARGE SCALE GENOMIC DNA]</scope>
    <source>
        <strain evidence="4 5">SSH11</strain>
    </source>
</reference>
<evidence type="ECO:0000313" key="4">
    <source>
        <dbReference type="EMBL" id="MBP0446442.1"/>
    </source>
</evidence>
<dbReference type="InterPro" id="IPR041698">
    <property type="entry name" value="Methyltransf_25"/>
</dbReference>
<dbReference type="Gene3D" id="3.40.50.150">
    <property type="entry name" value="Vaccinia Virus protein VP39"/>
    <property type="match status" value="1"/>
</dbReference>
<proteinExistence type="predicted"/>
<dbReference type="PANTHER" id="PTHR43861:SF1">
    <property type="entry name" value="TRANS-ACONITATE 2-METHYLTRANSFERASE"/>
    <property type="match status" value="1"/>
</dbReference>
<keyword evidence="1 4" id="KW-0489">Methyltransferase</keyword>
<dbReference type="GO" id="GO:0032259">
    <property type="term" value="P:methylation"/>
    <property type="evidence" value="ECO:0007669"/>
    <property type="project" value="UniProtKB-KW"/>
</dbReference>
<dbReference type="SUPFAM" id="SSF53335">
    <property type="entry name" value="S-adenosyl-L-methionine-dependent methyltransferases"/>
    <property type="match status" value="1"/>
</dbReference>
<evidence type="ECO:0000313" key="5">
    <source>
        <dbReference type="Proteomes" id="UP000681594"/>
    </source>
</evidence>
<dbReference type="GO" id="GO:0008168">
    <property type="term" value="F:methyltransferase activity"/>
    <property type="evidence" value="ECO:0007669"/>
    <property type="project" value="UniProtKB-KW"/>
</dbReference>
<dbReference type="RefSeq" id="WP_209380711.1">
    <property type="nucleotide sequence ID" value="NZ_JAGIZB010000017.1"/>
</dbReference>
<protein>
    <submittedName>
        <fullName evidence="4">Class I SAM-dependent methyltransferase</fullName>
    </submittedName>
</protein>
<dbReference type="InterPro" id="IPR029063">
    <property type="entry name" value="SAM-dependent_MTases_sf"/>
</dbReference>
<keyword evidence="5" id="KW-1185">Reference proteome</keyword>
<dbReference type="EMBL" id="JAGIZB010000017">
    <property type="protein sequence ID" value="MBP0446442.1"/>
    <property type="molecule type" value="Genomic_DNA"/>
</dbReference>
<sequence>MTPDHALSQPLLDRDAGSLGGHSSSLSSLYDEAELYDAIVQPGPCEGFYREEAARWGGPILELACGTGRLTLPLAAHGHEVVGLDNSRPMLAAAARKAADQGLPASFVLGDMREFDLGRRFGLIVISCNSLAHLHEPEDLRACLASVRRHLEPGGALAFDVVLPDPGLLAQPEGAPRRLDLGPNPSSAIQAEEVARYDPVAQVRVSHWHIRDRDGRERQMAPLALRQFFPREIPLLLEASGLELVERYGDFARNPLGRLSLNQICLARMAPGGGFGQAPFHRGV</sequence>